<gene>
    <name evidence="1" type="ORF">BT62DRAFT_1003863</name>
</gene>
<name>A0A9P7VVF0_9AGAR</name>
<dbReference type="AlphaFoldDB" id="A0A9P7VVF0"/>
<comment type="caution">
    <text evidence="1">The sequence shown here is derived from an EMBL/GenBank/DDBJ whole genome shotgun (WGS) entry which is preliminary data.</text>
</comment>
<dbReference type="Proteomes" id="UP000812287">
    <property type="component" value="Unassembled WGS sequence"/>
</dbReference>
<protein>
    <submittedName>
        <fullName evidence="1">Uncharacterized protein</fullName>
    </submittedName>
</protein>
<dbReference type="EMBL" id="MU250530">
    <property type="protein sequence ID" value="KAG7448078.1"/>
    <property type="molecule type" value="Genomic_DNA"/>
</dbReference>
<evidence type="ECO:0000313" key="1">
    <source>
        <dbReference type="EMBL" id="KAG7448078.1"/>
    </source>
</evidence>
<accession>A0A9P7VVF0</accession>
<reference evidence="1" key="1">
    <citation type="submission" date="2020-11" db="EMBL/GenBank/DDBJ databases">
        <title>Adaptations for nitrogen fixation in a non-lichenized fungal sporocarp promotes dispersal by wood-feeding termites.</title>
        <authorList>
            <consortium name="DOE Joint Genome Institute"/>
            <person name="Koch R.A."/>
            <person name="Yoon G."/>
            <person name="Arayal U."/>
            <person name="Lail K."/>
            <person name="Amirebrahimi M."/>
            <person name="Labutti K."/>
            <person name="Lipzen A."/>
            <person name="Riley R."/>
            <person name="Barry K."/>
            <person name="Henrissat B."/>
            <person name="Grigoriev I.V."/>
            <person name="Herr J.R."/>
            <person name="Aime M.C."/>
        </authorList>
    </citation>
    <scope>NUCLEOTIDE SEQUENCE</scope>
    <source>
        <strain evidence="1">MCA 3950</strain>
    </source>
</reference>
<keyword evidence="2" id="KW-1185">Reference proteome</keyword>
<evidence type="ECO:0000313" key="2">
    <source>
        <dbReference type="Proteomes" id="UP000812287"/>
    </source>
</evidence>
<dbReference type="GeneID" id="66099270"/>
<proteinExistence type="predicted"/>
<organism evidence="1 2">
    <name type="scientific">Guyanagaster necrorhizus</name>
    <dbReference type="NCBI Taxonomy" id="856835"/>
    <lineage>
        <taxon>Eukaryota</taxon>
        <taxon>Fungi</taxon>
        <taxon>Dikarya</taxon>
        <taxon>Basidiomycota</taxon>
        <taxon>Agaricomycotina</taxon>
        <taxon>Agaricomycetes</taxon>
        <taxon>Agaricomycetidae</taxon>
        <taxon>Agaricales</taxon>
        <taxon>Marasmiineae</taxon>
        <taxon>Physalacriaceae</taxon>
        <taxon>Guyanagaster</taxon>
    </lineage>
</organism>
<sequence length="135" mass="15429">MAKTLGCNYQALSSLSAIAVPPLHKMFKEQFRISVLQSAASRLLRENPSDLTFNPTRHEIRVHLPPDVLEIPADRNSYKDDRVFNWLLEVIVCLLPSFVSQFPTAWNPPNTLQVLSKAFFTEILREGRYISLVCE</sequence>
<dbReference type="RefSeq" id="XP_043041578.1">
    <property type="nucleotide sequence ID" value="XM_043176983.1"/>
</dbReference>